<dbReference type="Proteomes" id="UP001338137">
    <property type="component" value="Unassembled WGS sequence"/>
</dbReference>
<dbReference type="RefSeq" id="WP_326073390.1">
    <property type="nucleotide sequence ID" value="NZ_JARLKY010000049.1"/>
</dbReference>
<protein>
    <submittedName>
        <fullName evidence="1">Uncharacterized protein</fullName>
    </submittedName>
</protein>
<organism evidence="1 2">
    <name type="scientific">Paenibacillus alba</name>
    <dbReference type="NCBI Taxonomy" id="1197127"/>
    <lineage>
        <taxon>Bacteria</taxon>
        <taxon>Bacillati</taxon>
        <taxon>Bacillota</taxon>
        <taxon>Bacilli</taxon>
        <taxon>Bacillales</taxon>
        <taxon>Paenibacillaceae</taxon>
        <taxon>Paenibacillus</taxon>
    </lineage>
</organism>
<comment type="caution">
    <text evidence="1">The sequence shown here is derived from an EMBL/GenBank/DDBJ whole genome shotgun (WGS) entry which is preliminary data.</text>
</comment>
<evidence type="ECO:0000313" key="1">
    <source>
        <dbReference type="EMBL" id="MEC0229307.1"/>
    </source>
</evidence>
<reference evidence="1 2" key="1">
    <citation type="submission" date="2023-03" db="EMBL/GenBank/DDBJ databases">
        <title>Bacillus Genome Sequencing.</title>
        <authorList>
            <person name="Dunlap C."/>
        </authorList>
    </citation>
    <scope>NUCLEOTIDE SEQUENCE [LARGE SCALE GENOMIC DNA]</scope>
    <source>
        <strain evidence="1 2">BD-533</strain>
    </source>
</reference>
<gene>
    <name evidence="1" type="ORF">P4I72_19455</name>
</gene>
<evidence type="ECO:0000313" key="2">
    <source>
        <dbReference type="Proteomes" id="UP001338137"/>
    </source>
</evidence>
<accession>A0ABU6G553</accession>
<proteinExistence type="predicted"/>
<keyword evidence="2" id="KW-1185">Reference proteome</keyword>
<dbReference type="EMBL" id="JARLKY010000049">
    <property type="protein sequence ID" value="MEC0229307.1"/>
    <property type="molecule type" value="Genomic_DNA"/>
</dbReference>
<name>A0ABU6G553_9BACL</name>
<sequence>MEYRVKHKETGKEKRLSVSEVNDMVHDDTGQVIVFDMNIEVYFLMDEEDGL</sequence>